<dbReference type="SUPFAM" id="SSF57701">
    <property type="entry name" value="Zn2/Cys6 DNA-binding domain"/>
    <property type="match status" value="1"/>
</dbReference>
<dbReference type="Pfam" id="PF00172">
    <property type="entry name" value="Zn_clus"/>
    <property type="match status" value="1"/>
</dbReference>
<dbReference type="PROSITE" id="PS50048">
    <property type="entry name" value="ZN2_CY6_FUNGAL_2"/>
    <property type="match status" value="1"/>
</dbReference>
<evidence type="ECO:0000256" key="5">
    <source>
        <dbReference type="ARBA" id="ARBA00023242"/>
    </source>
</evidence>
<dbReference type="Gene3D" id="4.10.240.10">
    <property type="entry name" value="Zn(2)-C6 fungal-type DNA-binding domain"/>
    <property type="match status" value="1"/>
</dbReference>
<dbReference type="InterPro" id="IPR036864">
    <property type="entry name" value="Zn2-C6_fun-type_DNA-bd_sf"/>
</dbReference>
<dbReference type="PANTHER" id="PTHR31001">
    <property type="entry name" value="UNCHARACTERIZED TRANSCRIPTIONAL REGULATORY PROTEIN"/>
    <property type="match status" value="1"/>
</dbReference>
<dbReference type="Pfam" id="PF16846">
    <property type="entry name" value="Cep3"/>
    <property type="match status" value="1"/>
</dbReference>
<reference evidence="8" key="1">
    <citation type="submission" date="2022-11" db="EMBL/GenBank/DDBJ databases">
        <authorList>
            <person name="Petersen C."/>
        </authorList>
    </citation>
    <scope>NUCLEOTIDE SEQUENCE</scope>
    <source>
        <strain evidence="8">IBT 30069</strain>
    </source>
</reference>
<feature type="region of interest" description="Disordered" evidence="6">
    <location>
        <begin position="104"/>
        <end position="123"/>
    </location>
</feature>
<evidence type="ECO:0000313" key="8">
    <source>
        <dbReference type="EMBL" id="KAJ5088268.1"/>
    </source>
</evidence>
<dbReference type="AlphaFoldDB" id="A0A9W9EUM9"/>
<dbReference type="SMART" id="SM00066">
    <property type="entry name" value="GAL4"/>
    <property type="match status" value="1"/>
</dbReference>
<name>A0A9W9EUM9_9EURO</name>
<evidence type="ECO:0000256" key="2">
    <source>
        <dbReference type="ARBA" id="ARBA00023015"/>
    </source>
</evidence>
<keyword evidence="4" id="KW-0804">Transcription</keyword>
<dbReference type="InterPro" id="IPR001138">
    <property type="entry name" value="Zn2Cys6_DnaBD"/>
</dbReference>
<dbReference type="PROSITE" id="PS00463">
    <property type="entry name" value="ZN2_CY6_FUNGAL_1"/>
    <property type="match status" value="1"/>
</dbReference>
<evidence type="ECO:0000259" key="7">
    <source>
        <dbReference type="PROSITE" id="PS50048"/>
    </source>
</evidence>
<dbReference type="GO" id="GO:0005634">
    <property type="term" value="C:nucleus"/>
    <property type="evidence" value="ECO:0007669"/>
    <property type="project" value="UniProtKB-SubCell"/>
</dbReference>
<dbReference type="EMBL" id="JAPQKH010000007">
    <property type="protein sequence ID" value="KAJ5088268.1"/>
    <property type="molecule type" value="Genomic_DNA"/>
</dbReference>
<evidence type="ECO:0000256" key="4">
    <source>
        <dbReference type="ARBA" id="ARBA00023163"/>
    </source>
</evidence>
<evidence type="ECO:0000256" key="1">
    <source>
        <dbReference type="ARBA" id="ARBA00004123"/>
    </source>
</evidence>
<comment type="subcellular location">
    <subcellularLocation>
        <location evidence="1">Nucleus</location>
    </subcellularLocation>
</comment>
<proteinExistence type="predicted"/>
<dbReference type="Proteomes" id="UP001149165">
    <property type="component" value="Unassembled WGS sequence"/>
</dbReference>
<keyword evidence="9" id="KW-1185">Reference proteome</keyword>
<dbReference type="InterPro" id="IPR031760">
    <property type="entry name" value="Cep3_C"/>
</dbReference>
<dbReference type="GO" id="GO:0000981">
    <property type="term" value="F:DNA-binding transcription factor activity, RNA polymerase II-specific"/>
    <property type="evidence" value="ECO:0007669"/>
    <property type="project" value="InterPro"/>
</dbReference>
<accession>A0A9W9EUM9</accession>
<evidence type="ECO:0000256" key="3">
    <source>
        <dbReference type="ARBA" id="ARBA00023125"/>
    </source>
</evidence>
<evidence type="ECO:0000256" key="6">
    <source>
        <dbReference type="SAM" id="MobiDB-lite"/>
    </source>
</evidence>
<evidence type="ECO:0000313" key="9">
    <source>
        <dbReference type="Proteomes" id="UP001149165"/>
    </source>
</evidence>
<sequence>MPQQVRETQRVPRSCIPCSRRKVKCSKKIPCEQCIRRGDAAGCIREVVRVGGKVTIAVDPGIGEQCADETNSDSSSILRENQSLKIRIKQLELALSHPELVKLEQPEIASPPAPKSPPKSSDNIMSDFQTQAFGLSMEPISKSNSTQRWDHSIKLILPCRRWSESIIDFSLIQLGWVHYAVDENAFRKEHDTFWDNLIESDRESPTDHGWIAVYLSLLAVGVYFMSEGELREIQLLYESFSHRAPSTISSIGKNPGDLAGIWYEAALKELSLADYTRRPAISTVQVVAILNLLHKNLGESTREYILHGMAVNVARLIGMDHLGEETSSPAIRSLSEEQLLVRQRLWWTLVICDWMTIWSRPVSINPDSFTTVMRALPTTEIEYHKIMARAAAMIRNHIASIKEGSKSALQACFEELDNLHACFPPPANNVDDDELSWSTLQHNLALNCVDSWRLTLYVAMLPQLLEDSLPNSHQALDSGMLTAKQILQRTFTNTNPLFHKFWPVNSAMVSAGIFLALDLICFQAQRPKAQVAEQKDLVALSFELTEHSAAETRHSGLLVLQRLADLYETVLPMYTKRVDRSALARIVKLVAFPRLWNSLTDVNATVRFIFQDSPRGFQSSSSSSSPNYSSSSPAVCPSYGSNSVESGLSFVNVPHAQNEIFDSWELSENMGQEEALPYFGQMFPSAEFIDASLLFADPTLINSLLRQ</sequence>
<organism evidence="8 9">
    <name type="scientific">Penicillium angulare</name>
    <dbReference type="NCBI Taxonomy" id="116970"/>
    <lineage>
        <taxon>Eukaryota</taxon>
        <taxon>Fungi</taxon>
        <taxon>Dikarya</taxon>
        <taxon>Ascomycota</taxon>
        <taxon>Pezizomycotina</taxon>
        <taxon>Eurotiomycetes</taxon>
        <taxon>Eurotiomycetidae</taxon>
        <taxon>Eurotiales</taxon>
        <taxon>Aspergillaceae</taxon>
        <taxon>Penicillium</taxon>
    </lineage>
</organism>
<dbReference type="OrthoDB" id="1747771at2759"/>
<protein>
    <recommendedName>
        <fullName evidence="7">Zn(2)-C6 fungal-type domain-containing protein</fullName>
    </recommendedName>
</protein>
<comment type="caution">
    <text evidence="8">The sequence shown here is derived from an EMBL/GenBank/DDBJ whole genome shotgun (WGS) entry which is preliminary data.</text>
</comment>
<keyword evidence="3" id="KW-0238">DNA-binding</keyword>
<feature type="domain" description="Zn(2)-C6 fungal-type" evidence="7">
    <location>
        <begin position="14"/>
        <end position="45"/>
    </location>
</feature>
<gene>
    <name evidence="8" type="ORF">N7456_011884</name>
</gene>
<keyword evidence="5" id="KW-0539">Nucleus</keyword>
<dbReference type="PANTHER" id="PTHR31001:SF90">
    <property type="entry name" value="CENTROMERE DNA-BINDING PROTEIN COMPLEX CBF3 SUBUNIT B"/>
    <property type="match status" value="1"/>
</dbReference>
<dbReference type="GO" id="GO:0003677">
    <property type="term" value="F:DNA binding"/>
    <property type="evidence" value="ECO:0007669"/>
    <property type="project" value="UniProtKB-KW"/>
</dbReference>
<dbReference type="GO" id="GO:0008270">
    <property type="term" value="F:zinc ion binding"/>
    <property type="evidence" value="ECO:0007669"/>
    <property type="project" value="InterPro"/>
</dbReference>
<dbReference type="CDD" id="cd12148">
    <property type="entry name" value="fungal_TF_MHR"/>
    <property type="match status" value="1"/>
</dbReference>
<dbReference type="InterPro" id="IPR050613">
    <property type="entry name" value="Sec_Metabolite_Reg"/>
</dbReference>
<reference evidence="8" key="2">
    <citation type="journal article" date="2023" name="IMA Fungus">
        <title>Comparative genomic study of the Penicillium genus elucidates a diverse pangenome and 15 lateral gene transfer events.</title>
        <authorList>
            <person name="Petersen C."/>
            <person name="Sorensen T."/>
            <person name="Nielsen M.R."/>
            <person name="Sondergaard T.E."/>
            <person name="Sorensen J.L."/>
            <person name="Fitzpatrick D.A."/>
            <person name="Frisvad J.C."/>
            <person name="Nielsen K.L."/>
        </authorList>
    </citation>
    <scope>NUCLEOTIDE SEQUENCE</scope>
    <source>
        <strain evidence="8">IBT 30069</strain>
    </source>
</reference>
<keyword evidence="2" id="KW-0805">Transcription regulation</keyword>
<dbReference type="CDD" id="cd00067">
    <property type="entry name" value="GAL4"/>
    <property type="match status" value="1"/>
</dbReference>